<dbReference type="InterPro" id="IPR036388">
    <property type="entry name" value="WH-like_DNA-bd_sf"/>
</dbReference>
<comment type="caution">
    <text evidence="5">The sequence shown here is derived from an EMBL/GenBank/DDBJ whole genome shotgun (WGS) entry which is preliminary data.</text>
</comment>
<dbReference type="InterPro" id="IPR000524">
    <property type="entry name" value="Tscrpt_reg_HTH_GntR"/>
</dbReference>
<dbReference type="Proteomes" id="UP001366085">
    <property type="component" value="Unassembled WGS sequence"/>
</dbReference>
<dbReference type="InterPro" id="IPR008920">
    <property type="entry name" value="TF_FadR/GntR_C"/>
</dbReference>
<dbReference type="SMART" id="SM00345">
    <property type="entry name" value="HTH_GNTR"/>
    <property type="match status" value="1"/>
</dbReference>
<keyword evidence="3" id="KW-0804">Transcription</keyword>
<sequence length="219" mass="24938">MVIEYRAELESARVARILRDDIMLGRRPPGSRLVERDIARALDVSRLPVREAIKMLMLEGIVVTRPRSWAVVREFSMKDIRDFGEVRTVFETLAFVLAAERHDEEGAQRLAVILEREEQAARNGEVERARVAAAEFHATAVALAGNAGLDELSQVFLPRLRWLFGQHDALFDMADEHREIYDALVARDADLLRELIPRHLLRGRAAAEERLRARLAQAI</sequence>
<dbReference type="InterPro" id="IPR036390">
    <property type="entry name" value="WH_DNA-bd_sf"/>
</dbReference>
<gene>
    <name evidence="5" type="ORF">WDU93_10395</name>
</gene>
<dbReference type="SUPFAM" id="SSF48008">
    <property type="entry name" value="GntR ligand-binding domain-like"/>
    <property type="match status" value="1"/>
</dbReference>
<dbReference type="EMBL" id="JBBDGN010000009">
    <property type="protein sequence ID" value="MEJ1092101.1"/>
    <property type="molecule type" value="Genomic_DNA"/>
</dbReference>
<evidence type="ECO:0000313" key="6">
    <source>
        <dbReference type="Proteomes" id="UP001366085"/>
    </source>
</evidence>
<evidence type="ECO:0000256" key="1">
    <source>
        <dbReference type="ARBA" id="ARBA00023015"/>
    </source>
</evidence>
<protein>
    <submittedName>
        <fullName evidence="5">GntR family transcriptional regulator</fullName>
    </submittedName>
</protein>
<reference evidence="5 6" key="1">
    <citation type="submission" date="2024-02" db="EMBL/GenBank/DDBJ databases">
        <authorList>
            <person name="Saticioglu I.B."/>
        </authorList>
    </citation>
    <scope>NUCLEOTIDE SEQUENCE [LARGE SCALE GENOMIC DNA]</scope>
    <source>
        <strain evidence="5 6">Mu-43</strain>
    </source>
</reference>
<feature type="domain" description="HTH gntR-type" evidence="4">
    <location>
        <begin position="8"/>
        <end position="75"/>
    </location>
</feature>
<dbReference type="SMART" id="SM00895">
    <property type="entry name" value="FCD"/>
    <property type="match status" value="1"/>
</dbReference>
<dbReference type="Gene3D" id="1.20.120.530">
    <property type="entry name" value="GntR ligand-binding domain-like"/>
    <property type="match status" value="1"/>
</dbReference>
<evidence type="ECO:0000313" key="5">
    <source>
        <dbReference type="EMBL" id="MEJ1092101.1"/>
    </source>
</evidence>
<keyword evidence="2" id="KW-0238">DNA-binding</keyword>
<proteinExistence type="predicted"/>
<keyword evidence="6" id="KW-1185">Reference proteome</keyword>
<dbReference type="RefSeq" id="WP_337320320.1">
    <property type="nucleotide sequence ID" value="NZ_JBBDGN010000009.1"/>
</dbReference>
<evidence type="ECO:0000259" key="4">
    <source>
        <dbReference type="PROSITE" id="PS50949"/>
    </source>
</evidence>
<dbReference type="CDD" id="cd07377">
    <property type="entry name" value="WHTH_GntR"/>
    <property type="match status" value="1"/>
</dbReference>
<name>A0ABU8LMF7_9MICO</name>
<keyword evidence="1" id="KW-0805">Transcription regulation</keyword>
<evidence type="ECO:0000256" key="2">
    <source>
        <dbReference type="ARBA" id="ARBA00023125"/>
    </source>
</evidence>
<accession>A0ABU8LMF7</accession>
<dbReference type="InterPro" id="IPR011711">
    <property type="entry name" value="GntR_C"/>
</dbReference>
<dbReference type="Pfam" id="PF00392">
    <property type="entry name" value="GntR"/>
    <property type="match status" value="1"/>
</dbReference>
<dbReference type="PROSITE" id="PS50949">
    <property type="entry name" value="HTH_GNTR"/>
    <property type="match status" value="1"/>
</dbReference>
<evidence type="ECO:0000256" key="3">
    <source>
        <dbReference type="ARBA" id="ARBA00023163"/>
    </source>
</evidence>
<dbReference type="PANTHER" id="PTHR43537">
    <property type="entry name" value="TRANSCRIPTIONAL REGULATOR, GNTR FAMILY"/>
    <property type="match status" value="1"/>
</dbReference>
<dbReference type="PANTHER" id="PTHR43537:SF45">
    <property type="entry name" value="GNTR FAMILY REGULATORY PROTEIN"/>
    <property type="match status" value="1"/>
</dbReference>
<dbReference type="Pfam" id="PF07729">
    <property type="entry name" value="FCD"/>
    <property type="match status" value="1"/>
</dbReference>
<dbReference type="Gene3D" id="1.10.10.10">
    <property type="entry name" value="Winged helix-like DNA-binding domain superfamily/Winged helix DNA-binding domain"/>
    <property type="match status" value="1"/>
</dbReference>
<dbReference type="SUPFAM" id="SSF46785">
    <property type="entry name" value="Winged helix' DNA-binding domain"/>
    <property type="match status" value="1"/>
</dbReference>
<organism evidence="5 6">
    <name type="scientific">Microbacterium istanbulense</name>
    <dbReference type="NCBI Taxonomy" id="3122049"/>
    <lineage>
        <taxon>Bacteria</taxon>
        <taxon>Bacillati</taxon>
        <taxon>Actinomycetota</taxon>
        <taxon>Actinomycetes</taxon>
        <taxon>Micrococcales</taxon>
        <taxon>Microbacteriaceae</taxon>
        <taxon>Microbacterium</taxon>
    </lineage>
</organism>